<dbReference type="InterPro" id="IPR052973">
    <property type="entry name" value="Fungal_sec-metab_reg_TF"/>
</dbReference>
<gene>
    <name evidence="2" type="ORF">BN869_000003536_1</name>
</gene>
<organism evidence="2">
    <name type="scientific">Bionectria ochroleuca</name>
    <name type="common">Gliocladium roseum</name>
    <dbReference type="NCBI Taxonomy" id="29856"/>
    <lineage>
        <taxon>Eukaryota</taxon>
        <taxon>Fungi</taxon>
        <taxon>Dikarya</taxon>
        <taxon>Ascomycota</taxon>
        <taxon>Pezizomycotina</taxon>
        <taxon>Sordariomycetes</taxon>
        <taxon>Hypocreomycetidae</taxon>
        <taxon>Hypocreales</taxon>
        <taxon>Bionectriaceae</taxon>
        <taxon>Clonostachys</taxon>
    </lineage>
</organism>
<dbReference type="PANTHER" id="PTHR35392:SF3">
    <property type="entry name" value="ZN(2)-C6 FUNGAL-TYPE DOMAIN-CONTAINING PROTEIN"/>
    <property type="match status" value="1"/>
</dbReference>
<proteinExistence type="predicted"/>
<feature type="region of interest" description="Disordered" evidence="1">
    <location>
        <begin position="64"/>
        <end position="84"/>
    </location>
</feature>
<evidence type="ECO:0000256" key="1">
    <source>
        <dbReference type="SAM" id="MobiDB-lite"/>
    </source>
</evidence>
<reference evidence="2" key="1">
    <citation type="submission" date="2015-01" db="EMBL/GenBank/DDBJ databases">
        <authorList>
            <person name="Durling Mikael"/>
        </authorList>
    </citation>
    <scope>NUCLEOTIDE SEQUENCE</scope>
</reference>
<evidence type="ECO:0008006" key="3">
    <source>
        <dbReference type="Google" id="ProtNLM"/>
    </source>
</evidence>
<dbReference type="EMBL" id="CDPU01000007">
    <property type="protein sequence ID" value="CEO47481.1"/>
    <property type="molecule type" value="Genomic_DNA"/>
</dbReference>
<sequence>MNPPAGSDDNGVFVGSLSQLTAANNTLANVPFPYAPPHPLAVETDFLMHYSGPTDRLNFQYAAPQPPFTEGPFPSSTEESHQPLPAPVDSWPVEDSAPIDGIFFPPTQYQPTQFAPALPWPSLYPQFSGLPGSQPPLVSEHPGYLGIGTDASPTLYHSDACCSTAEPLSSQPGTFKSSGTLCLPSPPESNPSYHRDIQSPFSLHNEPQERQDFQVGQISNADAVAGIGQRFYGPETPLYTTSERSESSEQSIGAAIGLTFPFPPECHYVGIEENSEPSVSDSLGTEKEEIPGESHNACSGSSKGKKPAIKTCVRCRFQKQKCVLDPTDPDGPCIPCQSISRTSKKTIHRTPCFHNKITDNVLFRSGGLGLTRRWTGTEMKNIVTPLQARKPRTIEFTQSAEQKPIVINVVPFEPIEGDITSRFWTVIENGVVVQKSKEIKPFCLANIRRTAIYFEQYIKENAIPDFRCRGAPGSRANAPMSSYDPIQATYHMAVELYESIPDEVAAYEGGALVANREKRLLGNLFTLSFAIRQTTGSAYICGEDTLDMAPETDDPSYPLQGKVSLPRMLLAQFDSINHTKLLVPLRMKVLRELEYLIVQNKKRYWFTIYVCLFILLREASWITEDRSRHAKAVHQAKIRYSIPRFVESLQEGCNTLLMFWHYYNCRPMPASADAAAHYTSFLSELTVEQYNLVMWTMTNSGVQEQLSMWRTYRTENGFIPEPEQPHDGETAYTGNQRKLPWDHPYYWIAQLFEEDWTPHPTYKREYI</sequence>
<dbReference type="AlphaFoldDB" id="A0A0B7JYC6"/>
<dbReference type="PANTHER" id="PTHR35392">
    <property type="entry name" value="ZN(II)2CYS6 TRANSCRIPTION FACTOR (EUROFUNG)-RELATED-RELATED"/>
    <property type="match status" value="1"/>
</dbReference>
<name>A0A0B7JYC6_BIOOC</name>
<evidence type="ECO:0000313" key="2">
    <source>
        <dbReference type="EMBL" id="CEO47481.1"/>
    </source>
</evidence>
<feature type="region of interest" description="Disordered" evidence="1">
    <location>
        <begin position="275"/>
        <end position="302"/>
    </location>
</feature>
<protein>
    <recommendedName>
        <fullName evidence="3">Zn(2)-C6 fungal-type domain-containing protein</fullName>
    </recommendedName>
</protein>
<accession>A0A0B7JYC6</accession>